<organism evidence="1">
    <name type="scientific">Anguilla anguilla</name>
    <name type="common">European freshwater eel</name>
    <name type="synonym">Muraena anguilla</name>
    <dbReference type="NCBI Taxonomy" id="7936"/>
    <lineage>
        <taxon>Eukaryota</taxon>
        <taxon>Metazoa</taxon>
        <taxon>Chordata</taxon>
        <taxon>Craniata</taxon>
        <taxon>Vertebrata</taxon>
        <taxon>Euteleostomi</taxon>
        <taxon>Actinopterygii</taxon>
        <taxon>Neopterygii</taxon>
        <taxon>Teleostei</taxon>
        <taxon>Anguilliformes</taxon>
        <taxon>Anguillidae</taxon>
        <taxon>Anguilla</taxon>
    </lineage>
</organism>
<name>A0A0E9TZV8_ANGAN</name>
<accession>A0A0E9TZV8</accession>
<reference evidence="1" key="1">
    <citation type="submission" date="2014-11" db="EMBL/GenBank/DDBJ databases">
        <authorList>
            <person name="Amaro Gonzalez C."/>
        </authorList>
    </citation>
    <scope>NUCLEOTIDE SEQUENCE</scope>
</reference>
<sequence length="31" mass="3612">MDSNLQASKCILEQMQLVCRCKLRTILDATW</sequence>
<evidence type="ECO:0000313" key="1">
    <source>
        <dbReference type="EMBL" id="JAH58238.1"/>
    </source>
</evidence>
<dbReference type="EMBL" id="GBXM01050339">
    <property type="protein sequence ID" value="JAH58238.1"/>
    <property type="molecule type" value="Transcribed_RNA"/>
</dbReference>
<proteinExistence type="predicted"/>
<reference evidence="1" key="2">
    <citation type="journal article" date="2015" name="Fish Shellfish Immunol.">
        <title>Early steps in the European eel (Anguilla anguilla)-Vibrio vulnificus interaction in the gills: Role of the RtxA13 toxin.</title>
        <authorList>
            <person name="Callol A."/>
            <person name="Pajuelo D."/>
            <person name="Ebbesson L."/>
            <person name="Teles M."/>
            <person name="MacKenzie S."/>
            <person name="Amaro C."/>
        </authorList>
    </citation>
    <scope>NUCLEOTIDE SEQUENCE</scope>
</reference>
<dbReference type="AlphaFoldDB" id="A0A0E9TZV8"/>
<protein>
    <submittedName>
        <fullName evidence="1">Uncharacterized protein</fullName>
    </submittedName>
</protein>